<organism evidence="2 3">
    <name type="scientific">Gordonibacter faecis</name>
    <dbReference type="NCBI Taxonomy" id="3047475"/>
    <lineage>
        <taxon>Bacteria</taxon>
        <taxon>Bacillati</taxon>
        <taxon>Actinomycetota</taxon>
        <taxon>Coriobacteriia</taxon>
        <taxon>Eggerthellales</taxon>
        <taxon>Eggerthellaceae</taxon>
        <taxon>Gordonibacter</taxon>
    </lineage>
</organism>
<dbReference type="NCBIfam" id="TIGR00444">
    <property type="entry name" value="mazG"/>
    <property type="match status" value="1"/>
</dbReference>
<dbReference type="PANTHER" id="PTHR30522:SF0">
    <property type="entry name" value="NUCLEOSIDE TRIPHOSPHATE PYROPHOSPHOHYDROLASE"/>
    <property type="match status" value="1"/>
</dbReference>
<evidence type="ECO:0000313" key="2">
    <source>
        <dbReference type="EMBL" id="MDJ1650182.1"/>
    </source>
</evidence>
<proteinExistence type="predicted"/>
<dbReference type="EC" id="3.6.1.9" evidence="2"/>
<dbReference type="NCBIfam" id="NF007113">
    <property type="entry name" value="PRK09562.1"/>
    <property type="match status" value="1"/>
</dbReference>
<feature type="domain" description="NTP pyrophosphohydrolase MazG-like" evidence="1">
    <location>
        <begin position="41"/>
        <end position="114"/>
    </location>
</feature>
<sequence length="297" mass="31969">MNESERTAPASAASAHPAFDDFVATIAALRAPDGCPWDREQTHASIAHNMIEEAYEAVDAIEAGDVAHLREELGDVLLQVVLQSQIAADAGEFTIDDVCADVNAKMIRRHPHVFGEAKAASAGEVLDLWDQVKLAEKGEADAATTAAADAPEGLLNGVPTSFPALMQAQKVSRKAAAVGFEWDTVDDVWDKVREEEAELKHAYAAAAKEPNGKVEGADAAAVELELGDVLFSLVNVARRMGLDAEGALRATCAKFRRRWSFMEGAAWVQGRRIEDLSSDELEELWVQAKTQEAQGCS</sequence>
<dbReference type="EMBL" id="JASJEU010000012">
    <property type="protein sequence ID" value="MDJ1650182.1"/>
    <property type="molecule type" value="Genomic_DNA"/>
</dbReference>
<dbReference type="InterPro" id="IPR048011">
    <property type="entry name" value="NTP-PPase_MazG-like_C"/>
</dbReference>
<dbReference type="InterPro" id="IPR048015">
    <property type="entry name" value="NTP-PPase_MazG-like_N"/>
</dbReference>
<evidence type="ECO:0000259" key="1">
    <source>
        <dbReference type="Pfam" id="PF03819"/>
    </source>
</evidence>
<feature type="domain" description="NTP pyrophosphohydrolase MazG-like" evidence="1">
    <location>
        <begin position="213"/>
        <end position="258"/>
    </location>
</feature>
<dbReference type="InterPro" id="IPR004518">
    <property type="entry name" value="MazG-like_dom"/>
</dbReference>
<dbReference type="RefSeq" id="WP_283831535.1">
    <property type="nucleotide sequence ID" value="NZ_JASJEU010000012.1"/>
</dbReference>
<dbReference type="GO" id="GO:0047429">
    <property type="term" value="F:nucleoside triphosphate diphosphatase activity"/>
    <property type="evidence" value="ECO:0007669"/>
    <property type="project" value="UniProtKB-EC"/>
</dbReference>
<dbReference type="InterPro" id="IPR011551">
    <property type="entry name" value="NTP_PyrPHydrolase_MazG"/>
</dbReference>
<evidence type="ECO:0000313" key="3">
    <source>
        <dbReference type="Proteomes" id="UP001232750"/>
    </source>
</evidence>
<gene>
    <name evidence="2" type="primary">mazG</name>
    <name evidence="2" type="ORF">QNJ86_05180</name>
</gene>
<reference evidence="2 3" key="1">
    <citation type="submission" date="2023-05" db="EMBL/GenBank/DDBJ databases">
        <title>Gordonibacter KGMB12511T sp. nov., isolated from faeces of healthy Korean.</title>
        <authorList>
            <person name="Kim H.S."/>
            <person name="Kim J.-S."/>
            <person name="Suh M.K."/>
            <person name="Eom M.K."/>
            <person name="Do H.E."/>
            <person name="Lee J.-S."/>
        </authorList>
    </citation>
    <scope>NUCLEOTIDE SEQUENCE [LARGE SCALE GENOMIC DNA]</scope>
    <source>
        <strain evidence="2 3">KGMB12511</strain>
    </source>
</reference>
<keyword evidence="3" id="KW-1185">Reference proteome</keyword>
<name>A0ABT7DL98_9ACTN</name>
<dbReference type="CDD" id="cd11528">
    <property type="entry name" value="NTP-PPase_MazG_Nterm"/>
    <property type="match status" value="1"/>
</dbReference>
<dbReference type="Proteomes" id="UP001232750">
    <property type="component" value="Unassembled WGS sequence"/>
</dbReference>
<dbReference type="Pfam" id="PF03819">
    <property type="entry name" value="MazG"/>
    <property type="match status" value="2"/>
</dbReference>
<protein>
    <submittedName>
        <fullName evidence="2">Nucleoside triphosphate pyrophosphohydrolase</fullName>
        <ecNumber evidence="2">3.6.1.9</ecNumber>
    </submittedName>
</protein>
<keyword evidence="2" id="KW-0378">Hydrolase</keyword>
<comment type="caution">
    <text evidence="2">The sequence shown here is derived from an EMBL/GenBank/DDBJ whole genome shotgun (WGS) entry which is preliminary data.</text>
</comment>
<accession>A0ABT7DL98</accession>
<dbReference type="CDD" id="cd11529">
    <property type="entry name" value="NTP-PPase_MazG_Cterm"/>
    <property type="match status" value="1"/>
</dbReference>
<dbReference type="Gene3D" id="1.10.287.1080">
    <property type="entry name" value="MazG-like"/>
    <property type="match status" value="2"/>
</dbReference>
<dbReference type="SUPFAM" id="SSF101386">
    <property type="entry name" value="all-alpha NTP pyrophosphatases"/>
    <property type="match status" value="2"/>
</dbReference>
<dbReference type="PANTHER" id="PTHR30522">
    <property type="entry name" value="NUCLEOSIDE TRIPHOSPHATE PYROPHOSPHOHYDROLASE"/>
    <property type="match status" value="1"/>
</dbReference>